<name>A0A2T1DK97_9CYAN</name>
<keyword evidence="3" id="KW-1185">Reference proteome</keyword>
<dbReference type="AlphaFoldDB" id="A0A2T1DK97"/>
<evidence type="ECO:0000313" key="3">
    <source>
        <dbReference type="Proteomes" id="UP000238634"/>
    </source>
</evidence>
<evidence type="ECO:0000256" key="1">
    <source>
        <dbReference type="SAM" id="Coils"/>
    </source>
</evidence>
<reference evidence="2 3" key="2">
    <citation type="submission" date="2018-03" db="EMBL/GenBank/DDBJ databases">
        <title>The ancient ancestry and fast evolution of plastids.</title>
        <authorList>
            <person name="Moore K.R."/>
            <person name="Magnabosco C."/>
            <person name="Momper L."/>
            <person name="Gold D.A."/>
            <person name="Bosak T."/>
            <person name="Fournier G.P."/>
        </authorList>
    </citation>
    <scope>NUCLEOTIDE SEQUENCE [LARGE SCALE GENOMIC DNA]</scope>
    <source>
        <strain evidence="2 3">ULC007</strain>
    </source>
</reference>
<keyword evidence="1" id="KW-0175">Coiled coil</keyword>
<accession>A0A2T1DK97</accession>
<gene>
    <name evidence="2" type="ORF">C7B65_05670</name>
</gene>
<organism evidence="2 3">
    <name type="scientific">Phormidesmis priestleyi ULC007</name>
    <dbReference type="NCBI Taxonomy" id="1920490"/>
    <lineage>
        <taxon>Bacteria</taxon>
        <taxon>Bacillati</taxon>
        <taxon>Cyanobacteriota</taxon>
        <taxon>Cyanophyceae</taxon>
        <taxon>Leptolyngbyales</taxon>
        <taxon>Leptolyngbyaceae</taxon>
        <taxon>Phormidesmis</taxon>
    </lineage>
</organism>
<proteinExistence type="predicted"/>
<feature type="coiled-coil region" evidence="1">
    <location>
        <begin position="36"/>
        <end position="80"/>
    </location>
</feature>
<evidence type="ECO:0000313" key="2">
    <source>
        <dbReference type="EMBL" id="PSB20896.1"/>
    </source>
</evidence>
<dbReference type="EMBL" id="PVWG01000004">
    <property type="protein sequence ID" value="PSB20896.1"/>
    <property type="molecule type" value="Genomic_DNA"/>
</dbReference>
<protein>
    <submittedName>
        <fullName evidence="2">Uncharacterized protein</fullName>
    </submittedName>
</protein>
<reference evidence="2 3" key="1">
    <citation type="submission" date="2018-02" db="EMBL/GenBank/DDBJ databases">
        <authorList>
            <person name="Cohen D.B."/>
            <person name="Kent A.D."/>
        </authorList>
    </citation>
    <scope>NUCLEOTIDE SEQUENCE [LARGE SCALE GENOMIC DNA]</scope>
    <source>
        <strain evidence="2 3">ULC007</strain>
    </source>
</reference>
<comment type="caution">
    <text evidence="2">The sequence shown here is derived from an EMBL/GenBank/DDBJ whole genome shotgun (WGS) entry which is preliminary data.</text>
</comment>
<dbReference type="OrthoDB" id="531519at2"/>
<dbReference type="RefSeq" id="WP_073070615.1">
    <property type="nucleotide sequence ID" value="NZ_MPPI01000008.1"/>
</dbReference>
<dbReference type="Proteomes" id="UP000238634">
    <property type="component" value="Unassembled WGS sequence"/>
</dbReference>
<sequence>MVQRKRGSRVLERADRRAASLQSISPTLDLSSGLTLAAYQDAIQDIRSQLVAYNAALSAIDKARDDINQAERSLRDLSEHMLMGVAVKYGKSSQEYLMAGGVRKGDPRRKSSRTSGVIGAIAPQKVSTNGHSPISTSV</sequence>